<keyword evidence="2" id="KW-1185">Reference proteome</keyword>
<accession>A0ACA9KEP5</accession>
<sequence>MQGWQWTMIGSEKIFNGHSPLASNRNSLKIVKMTEMTKIAEVM</sequence>
<dbReference type="Proteomes" id="UP000789366">
    <property type="component" value="Unassembled WGS sequence"/>
</dbReference>
<comment type="caution">
    <text evidence="1">The sequence shown here is derived from an EMBL/GenBank/DDBJ whole genome shotgun (WGS) entry which is preliminary data.</text>
</comment>
<dbReference type="EMBL" id="CAJVPW010000803">
    <property type="protein sequence ID" value="CAG8466326.1"/>
    <property type="molecule type" value="Genomic_DNA"/>
</dbReference>
<proteinExistence type="predicted"/>
<reference evidence="1" key="1">
    <citation type="submission" date="2021-06" db="EMBL/GenBank/DDBJ databases">
        <authorList>
            <person name="Kallberg Y."/>
            <person name="Tangrot J."/>
            <person name="Rosling A."/>
        </authorList>
    </citation>
    <scope>NUCLEOTIDE SEQUENCE</scope>
    <source>
        <strain evidence="1">28 12/20/2015</strain>
    </source>
</reference>
<protein>
    <submittedName>
        <fullName evidence="1">5736_t:CDS:1</fullName>
    </submittedName>
</protein>
<evidence type="ECO:0000313" key="2">
    <source>
        <dbReference type="Proteomes" id="UP000789366"/>
    </source>
</evidence>
<evidence type="ECO:0000313" key="1">
    <source>
        <dbReference type="EMBL" id="CAG8466326.1"/>
    </source>
</evidence>
<gene>
    <name evidence="1" type="ORF">SPELUC_LOCUS1489</name>
</gene>
<organism evidence="1 2">
    <name type="scientific">Cetraspora pellucida</name>
    <dbReference type="NCBI Taxonomy" id="1433469"/>
    <lineage>
        <taxon>Eukaryota</taxon>
        <taxon>Fungi</taxon>
        <taxon>Fungi incertae sedis</taxon>
        <taxon>Mucoromycota</taxon>
        <taxon>Glomeromycotina</taxon>
        <taxon>Glomeromycetes</taxon>
        <taxon>Diversisporales</taxon>
        <taxon>Gigasporaceae</taxon>
        <taxon>Cetraspora</taxon>
    </lineage>
</organism>
<name>A0ACA9KEP5_9GLOM</name>